<dbReference type="Proteomes" id="UP001190700">
    <property type="component" value="Unassembled WGS sequence"/>
</dbReference>
<gene>
    <name evidence="4" type="ORF">CYMTET_20080</name>
</gene>
<feature type="domain" description="EF-hand" evidence="3">
    <location>
        <begin position="104"/>
        <end position="139"/>
    </location>
</feature>
<dbReference type="Gene3D" id="1.10.238.10">
    <property type="entry name" value="EF-hand"/>
    <property type="match status" value="2"/>
</dbReference>
<evidence type="ECO:0000313" key="5">
    <source>
        <dbReference type="Proteomes" id="UP001190700"/>
    </source>
</evidence>
<dbReference type="EMBL" id="LGRX02009593">
    <property type="protein sequence ID" value="KAK3271586.1"/>
    <property type="molecule type" value="Genomic_DNA"/>
</dbReference>
<dbReference type="InterPro" id="IPR002048">
    <property type="entry name" value="EF_hand_dom"/>
</dbReference>
<evidence type="ECO:0000259" key="3">
    <source>
        <dbReference type="PROSITE" id="PS50222"/>
    </source>
</evidence>
<dbReference type="InterPro" id="IPR011992">
    <property type="entry name" value="EF-hand-dom_pair"/>
</dbReference>
<dbReference type="GO" id="GO:0005509">
    <property type="term" value="F:calcium ion binding"/>
    <property type="evidence" value="ECO:0007669"/>
    <property type="project" value="InterPro"/>
</dbReference>
<protein>
    <recommendedName>
        <fullName evidence="3">EF-hand domain-containing protein</fullName>
    </recommendedName>
</protein>
<dbReference type="SMART" id="SM00054">
    <property type="entry name" value="EFh"/>
    <property type="match status" value="2"/>
</dbReference>
<accession>A0AAE0G4U1</accession>
<evidence type="ECO:0000256" key="2">
    <source>
        <dbReference type="ARBA" id="ARBA00022737"/>
    </source>
</evidence>
<name>A0AAE0G4U1_9CHLO</name>
<keyword evidence="2" id="KW-0677">Repeat</keyword>
<dbReference type="AlphaFoldDB" id="A0AAE0G4U1"/>
<feature type="domain" description="EF-hand" evidence="3">
    <location>
        <begin position="26"/>
        <end position="61"/>
    </location>
</feature>
<reference evidence="4 5" key="1">
    <citation type="journal article" date="2015" name="Genome Biol. Evol.">
        <title>Comparative Genomics of a Bacterivorous Green Alga Reveals Evolutionary Causalities and Consequences of Phago-Mixotrophic Mode of Nutrition.</title>
        <authorList>
            <person name="Burns J.A."/>
            <person name="Paasch A."/>
            <person name="Narechania A."/>
            <person name="Kim E."/>
        </authorList>
    </citation>
    <scope>NUCLEOTIDE SEQUENCE [LARGE SCALE GENOMIC DNA]</scope>
    <source>
        <strain evidence="4 5">PLY_AMNH</strain>
    </source>
</reference>
<proteinExistence type="predicted"/>
<evidence type="ECO:0000256" key="1">
    <source>
        <dbReference type="ARBA" id="ARBA00022723"/>
    </source>
</evidence>
<keyword evidence="5" id="KW-1185">Reference proteome</keyword>
<dbReference type="PROSITE" id="PS50222">
    <property type="entry name" value="EF_HAND_2"/>
    <property type="match status" value="2"/>
</dbReference>
<comment type="caution">
    <text evidence="4">The sequence shown here is derived from an EMBL/GenBank/DDBJ whole genome shotgun (WGS) entry which is preliminary data.</text>
</comment>
<organism evidence="4 5">
    <name type="scientific">Cymbomonas tetramitiformis</name>
    <dbReference type="NCBI Taxonomy" id="36881"/>
    <lineage>
        <taxon>Eukaryota</taxon>
        <taxon>Viridiplantae</taxon>
        <taxon>Chlorophyta</taxon>
        <taxon>Pyramimonadophyceae</taxon>
        <taxon>Pyramimonadales</taxon>
        <taxon>Pyramimonadaceae</taxon>
        <taxon>Cymbomonas</taxon>
    </lineage>
</organism>
<sequence length="200" mass="22324">MGGLTTQFAALRRTGPRKQAADRKKAQQDHITSIFNKYDTDSSGKLSKLQLTKLLTDLNQGNIPTEEELAMVLHVADAADGKLNGMVDRKEFLLAIDAWKSYQDNLELIRTTMQTYDINNSGVLERDQLAQLLKDINDGQAPTEEEIDFILISADLRDGITNGAINSTELMFAINLWFSMLEEEEEIAATIQKKKSCSIA</sequence>
<dbReference type="PANTHER" id="PTHR45942">
    <property type="entry name" value="PROTEIN PHOSPATASE 3 REGULATORY SUBUNIT B ALPHA ISOFORM TYPE 1"/>
    <property type="match status" value="1"/>
</dbReference>
<evidence type="ECO:0000313" key="4">
    <source>
        <dbReference type="EMBL" id="KAK3271586.1"/>
    </source>
</evidence>
<dbReference type="SUPFAM" id="SSF47473">
    <property type="entry name" value="EF-hand"/>
    <property type="match status" value="1"/>
</dbReference>
<keyword evidence="1" id="KW-0479">Metal-binding</keyword>